<evidence type="ECO:0000256" key="2">
    <source>
        <dbReference type="ARBA" id="ARBA00023125"/>
    </source>
</evidence>
<feature type="domain" description="HTH tetR-type" evidence="5">
    <location>
        <begin position="10"/>
        <end position="70"/>
    </location>
</feature>
<dbReference type="InterPro" id="IPR009057">
    <property type="entry name" value="Homeodomain-like_sf"/>
</dbReference>
<feature type="DNA-binding region" description="H-T-H motif" evidence="4">
    <location>
        <begin position="33"/>
        <end position="52"/>
    </location>
</feature>
<proteinExistence type="predicted"/>
<organism evidence="6 7">
    <name type="scientific">Corynebacterium singulare</name>
    <dbReference type="NCBI Taxonomy" id="161899"/>
    <lineage>
        <taxon>Bacteria</taxon>
        <taxon>Bacillati</taxon>
        <taxon>Actinomycetota</taxon>
        <taxon>Actinomycetes</taxon>
        <taxon>Mycobacteriales</taxon>
        <taxon>Corynebacteriaceae</taxon>
        <taxon>Corynebacterium</taxon>
    </lineage>
</organism>
<dbReference type="InterPro" id="IPR050109">
    <property type="entry name" value="HTH-type_TetR-like_transc_reg"/>
</dbReference>
<reference evidence="6 7" key="1">
    <citation type="journal article" date="2015" name="Genome Announc.">
        <title>Complete Genome Sequence and Annotation of Corynebacterium singulare DSM 44357, Isolated from a Human Semen Specimen.</title>
        <authorList>
            <person name="Merten M."/>
            <person name="Brinkrolf K."/>
            <person name="Albersmeier A."/>
            <person name="Kutter Y."/>
            <person name="Ruckert C."/>
            <person name="Tauch A."/>
        </authorList>
    </citation>
    <scope>NUCLEOTIDE SEQUENCE [LARGE SCALE GENOMIC DNA]</scope>
    <source>
        <strain evidence="6">IBS B52218</strain>
    </source>
</reference>
<dbReference type="AlphaFoldDB" id="A0A0B6ERU3"/>
<evidence type="ECO:0000313" key="7">
    <source>
        <dbReference type="Proteomes" id="UP000031890"/>
    </source>
</evidence>
<dbReference type="RefSeq" id="WP_042531406.1">
    <property type="nucleotide sequence ID" value="NZ_CP010827.1"/>
</dbReference>
<dbReference type="PROSITE" id="PS50977">
    <property type="entry name" value="HTH_TETR_2"/>
    <property type="match status" value="1"/>
</dbReference>
<dbReference type="GO" id="GO:0000976">
    <property type="term" value="F:transcription cis-regulatory region binding"/>
    <property type="evidence" value="ECO:0007669"/>
    <property type="project" value="TreeGrafter"/>
</dbReference>
<evidence type="ECO:0000259" key="5">
    <source>
        <dbReference type="PROSITE" id="PS50977"/>
    </source>
</evidence>
<gene>
    <name evidence="6" type="ORF">CSING_08615</name>
</gene>
<dbReference type="Pfam" id="PF00440">
    <property type="entry name" value="TetR_N"/>
    <property type="match status" value="1"/>
</dbReference>
<dbReference type="OrthoDB" id="3173376at2"/>
<protein>
    <submittedName>
        <fullName evidence="6">Transcriptional regulator, TetR family</fullName>
    </submittedName>
</protein>
<dbReference type="SUPFAM" id="SSF46689">
    <property type="entry name" value="Homeodomain-like"/>
    <property type="match status" value="1"/>
</dbReference>
<evidence type="ECO:0000313" key="6">
    <source>
        <dbReference type="EMBL" id="AJI79242.1"/>
    </source>
</evidence>
<dbReference type="Gene3D" id="1.10.357.10">
    <property type="entry name" value="Tetracycline Repressor, domain 2"/>
    <property type="match status" value="1"/>
</dbReference>
<dbReference type="InterPro" id="IPR025996">
    <property type="entry name" value="MT1864/Rv1816-like_C"/>
</dbReference>
<dbReference type="PANTHER" id="PTHR30055:SF220">
    <property type="entry name" value="TETR-FAMILY REGULATORY PROTEIN"/>
    <property type="match status" value="1"/>
</dbReference>
<dbReference type="InterPro" id="IPR036271">
    <property type="entry name" value="Tet_transcr_reg_TetR-rel_C_sf"/>
</dbReference>
<evidence type="ECO:0000256" key="1">
    <source>
        <dbReference type="ARBA" id="ARBA00023015"/>
    </source>
</evidence>
<dbReference type="HOGENOM" id="CLU_069356_40_0_11"/>
<dbReference type="Pfam" id="PF13305">
    <property type="entry name" value="TetR_C_33"/>
    <property type="match status" value="1"/>
</dbReference>
<dbReference type="Proteomes" id="UP000031890">
    <property type="component" value="Chromosome"/>
</dbReference>
<evidence type="ECO:0000256" key="3">
    <source>
        <dbReference type="ARBA" id="ARBA00023163"/>
    </source>
</evidence>
<accession>A0A0B6ERU3</accession>
<name>A0A0B6ERU3_9CORY</name>
<dbReference type="STRING" id="161899.CSING_08615"/>
<dbReference type="EMBL" id="CP010827">
    <property type="protein sequence ID" value="AJI79242.1"/>
    <property type="molecule type" value="Genomic_DNA"/>
</dbReference>
<keyword evidence="3" id="KW-0804">Transcription</keyword>
<keyword evidence="1" id="KW-0805">Transcription regulation</keyword>
<keyword evidence="2 4" id="KW-0238">DNA-binding</keyword>
<dbReference type="SUPFAM" id="SSF48498">
    <property type="entry name" value="Tetracyclin repressor-like, C-terminal domain"/>
    <property type="match status" value="1"/>
</dbReference>
<dbReference type="KEGG" id="csx:CSING_08615"/>
<sequence>MSNPKPYHHGNLHEAILREAITLAREGGPQAVTIRAATRAVGVSPTAAYRHFKDQSSLLDSVTDIATAELIENLSAAFQDTEGSIVDKLMAAAFAYFDYAHDEQNFFECMMASRGFDIPAGLAAATDGPGEDPRVRAAFNFYDYMGQYAQAIGQEPDWEFMVQNCLAGWSTVHGFTVLCTSGHLASLSDKHKRDIATSVFAAAIRGLEFENPSDPYLNYPKN</sequence>
<dbReference type="GO" id="GO:0003700">
    <property type="term" value="F:DNA-binding transcription factor activity"/>
    <property type="evidence" value="ECO:0007669"/>
    <property type="project" value="TreeGrafter"/>
</dbReference>
<dbReference type="InterPro" id="IPR001647">
    <property type="entry name" value="HTH_TetR"/>
</dbReference>
<dbReference type="PANTHER" id="PTHR30055">
    <property type="entry name" value="HTH-TYPE TRANSCRIPTIONAL REGULATOR RUTR"/>
    <property type="match status" value="1"/>
</dbReference>
<evidence type="ECO:0000256" key="4">
    <source>
        <dbReference type="PROSITE-ProRule" id="PRU00335"/>
    </source>
</evidence>